<evidence type="ECO:0000313" key="3">
    <source>
        <dbReference type="EMBL" id="EGU58736.1"/>
    </source>
</evidence>
<dbReference type="PANTHER" id="PTHR43245">
    <property type="entry name" value="BIFUNCTIONAL POLYMYXIN RESISTANCE PROTEIN ARNA"/>
    <property type="match status" value="1"/>
</dbReference>
<dbReference type="Proteomes" id="UP000030071">
    <property type="component" value="Chromosome 1"/>
</dbReference>
<dbReference type="eggNOG" id="COG0451">
    <property type="taxonomic scope" value="Bacteria"/>
</dbReference>
<dbReference type="PANTHER" id="PTHR43245:SF58">
    <property type="entry name" value="BLL5923 PROTEIN"/>
    <property type="match status" value="1"/>
</dbReference>
<protein>
    <submittedName>
        <fullName evidence="3">O-antigen biosynthetic protein, WbjF</fullName>
    </submittedName>
    <submittedName>
        <fullName evidence="2">UDP-glucose 4-epimerase</fullName>
    </submittedName>
</protein>
<dbReference type="AlphaFoldDB" id="F9T0H6"/>
<dbReference type="KEGG" id="vtu:IX91_00750"/>
<dbReference type="SUPFAM" id="SSF51735">
    <property type="entry name" value="NAD(P)-binding Rossmann-fold domains"/>
    <property type="match status" value="1"/>
</dbReference>
<feature type="domain" description="NAD-dependent epimerase/dehydratase" evidence="1">
    <location>
        <begin position="9"/>
        <end position="221"/>
    </location>
</feature>
<evidence type="ECO:0000313" key="4">
    <source>
        <dbReference type="Proteomes" id="UP000003836"/>
    </source>
</evidence>
<sequence length="311" mass="33430">MTCLFPERVLLTGANGFIGSCVNQYLDFKCAVAVRDPVKCRLNNRAFLLSELVNPQGDLSNFNGIDSIIHLAGLAHSKEFSAQEHNAVNTKLTLDLAKAAAKGGVKRFVFVSSITVNGVSSRKLPYTESSIAFPHTPHANSKYNAELGLKKLAKAIGLEVVIVRPTLVYGPNAPGNFGMLTKLVAKSPLLPFGMADNCRDFIAVQNLADLLITCAIHPDAAGQTFLASDGETVSIKEFTCAIADGLGKNVIQLPLPVSVMRFAGRLIGQSTMIEQLYGNLEVDSSNIKKVLGWTPPLTMKQAMASLTENRL</sequence>
<dbReference type="InterPro" id="IPR001509">
    <property type="entry name" value="Epimerase_deHydtase"/>
</dbReference>
<dbReference type="Proteomes" id="UP000003836">
    <property type="component" value="Unassembled WGS sequence"/>
</dbReference>
<dbReference type="GeneID" id="23443238"/>
<proteinExistence type="predicted"/>
<gene>
    <name evidence="2" type="ORF">IX91_00750</name>
    <name evidence="3" type="ORF">VITU9109_13107</name>
</gene>
<dbReference type="EMBL" id="AFWI01000013">
    <property type="protein sequence ID" value="EGU58736.1"/>
    <property type="molecule type" value="Genomic_DNA"/>
</dbReference>
<dbReference type="InterPro" id="IPR050177">
    <property type="entry name" value="Lipid_A_modif_metabolic_enz"/>
</dbReference>
<keyword evidence="4" id="KW-1185">Reference proteome</keyword>
<dbReference type="PATRIC" id="fig|1051646.9.peg.142"/>
<evidence type="ECO:0000313" key="2">
    <source>
        <dbReference type="EMBL" id="AIW12761.1"/>
    </source>
</evidence>
<reference evidence="3 4" key="2">
    <citation type="journal article" date="2012" name="Int. J. Syst. Evol. Microbiol.">
        <title>Vibrio caribbeanicus sp. nov., isolated from the marine sponge Scleritoderma cyanea.</title>
        <authorList>
            <person name="Hoffmann M."/>
            <person name="Monday S.R."/>
            <person name="Allard M.W."/>
            <person name="Strain E.A."/>
            <person name="Whittaker P."/>
            <person name="Naum M."/>
            <person name="McCarthy P.J."/>
            <person name="Lopez J.V."/>
            <person name="Fischer M."/>
            <person name="Brown E.W."/>
        </authorList>
    </citation>
    <scope>NUCLEOTIDE SEQUENCE [LARGE SCALE GENOMIC DNA]</scope>
    <source>
        <strain evidence="3 4">ATCC 19109</strain>
    </source>
</reference>
<dbReference type="Pfam" id="PF01370">
    <property type="entry name" value="Epimerase"/>
    <property type="match status" value="1"/>
</dbReference>
<dbReference type="RefSeq" id="WP_004742922.1">
    <property type="nucleotide sequence ID" value="NZ_AFWI01000013.1"/>
</dbReference>
<dbReference type="Gene3D" id="3.40.50.720">
    <property type="entry name" value="NAD(P)-binding Rossmann-like Domain"/>
    <property type="match status" value="1"/>
</dbReference>
<reference evidence="2 5" key="3">
    <citation type="submission" date="2014-08" db="EMBL/GenBank/DDBJ databases">
        <title>First Complete Genome Sequence of the Shellfish Pathogen Vibrio tubiashii.</title>
        <authorList>
            <person name="Richards G.P."/>
            <person name="Needleman D.S."/>
            <person name="Watson M.A."/>
            <person name="Bono J.L."/>
        </authorList>
    </citation>
    <scope>NUCLEOTIDE SEQUENCE [LARGE SCALE GENOMIC DNA]</scope>
    <source>
        <strain evidence="2 5">ATCC 19109</strain>
    </source>
</reference>
<dbReference type="STRING" id="1051646.IX91_00750"/>
<name>F9T0H6_9VIBR</name>
<evidence type="ECO:0000313" key="5">
    <source>
        <dbReference type="Proteomes" id="UP000030071"/>
    </source>
</evidence>
<organism evidence="2 5">
    <name type="scientific">Vibrio tubiashii ATCC 19109</name>
    <dbReference type="NCBI Taxonomy" id="1051646"/>
    <lineage>
        <taxon>Bacteria</taxon>
        <taxon>Pseudomonadati</taxon>
        <taxon>Pseudomonadota</taxon>
        <taxon>Gammaproteobacteria</taxon>
        <taxon>Vibrionales</taxon>
        <taxon>Vibrionaceae</taxon>
        <taxon>Vibrio</taxon>
        <taxon>Vibrio oreintalis group</taxon>
    </lineage>
</organism>
<dbReference type="EMBL" id="CP009354">
    <property type="protein sequence ID" value="AIW12761.1"/>
    <property type="molecule type" value="Genomic_DNA"/>
</dbReference>
<dbReference type="HOGENOM" id="CLU_007383_6_1_6"/>
<accession>F9T0H6</accession>
<dbReference type="InterPro" id="IPR036291">
    <property type="entry name" value="NAD(P)-bd_dom_sf"/>
</dbReference>
<evidence type="ECO:0000259" key="1">
    <source>
        <dbReference type="Pfam" id="PF01370"/>
    </source>
</evidence>
<reference evidence="3" key="1">
    <citation type="submission" date="2011-08" db="EMBL/GenBank/DDBJ databases">
        <authorList>
            <person name="Hoffman M."/>
            <person name="Strain E.A."/>
            <person name="Brown E."/>
            <person name="Allard M.W."/>
        </authorList>
    </citation>
    <scope>NUCLEOTIDE SEQUENCE</scope>
    <source>
        <strain evidence="3">ATCC 19109</strain>
    </source>
</reference>